<evidence type="ECO:0000313" key="2">
    <source>
        <dbReference type="Proteomes" id="UP000339249"/>
    </source>
</evidence>
<organism evidence="1 2">
    <name type="scientific">Raoultella terrigena</name>
    <name type="common">Klebsiella terrigena</name>
    <dbReference type="NCBI Taxonomy" id="577"/>
    <lineage>
        <taxon>Bacteria</taxon>
        <taxon>Pseudomonadati</taxon>
        <taxon>Pseudomonadota</taxon>
        <taxon>Gammaproteobacteria</taxon>
        <taxon>Enterobacterales</taxon>
        <taxon>Enterobacteriaceae</taxon>
        <taxon>Klebsiella/Raoultella group</taxon>
        <taxon>Raoultella</taxon>
    </lineage>
</organism>
<dbReference type="Proteomes" id="UP000339249">
    <property type="component" value="Unassembled WGS sequence"/>
</dbReference>
<name>A0A4V6J1R5_RAOTE</name>
<dbReference type="AlphaFoldDB" id="A0A4V6J1R5"/>
<accession>A0A4V6J1R5</accession>
<evidence type="ECO:0000313" key="1">
    <source>
        <dbReference type="EMBL" id="VTN10804.1"/>
    </source>
</evidence>
<protein>
    <submittedName>
        <fullName evidence="1">Uncharacterized protein</fullName>
    </submittedName>
</protein>
<dbReference type="EMBL" id="CABDVU010000001">
    <property type="protein sequence ID" value="VTN10804.1"/>
    <property type="molecule type" value="Genomic_DNA"/>
</dbReference>
<sequence>MIDYRLSLKAFGLSATLCDSAAPANLLIIDATVPVGRRICCTGQNDGKAADRGDALRRGQC</sequence>
<proteinExistence type="predicted"/>
<gene>
    <name evidence="1" type="ORF">NCTC9185_02736</name>
</gene>
<reference evidence="1 2" key="1">
    <citation type="submission" date="2019-04" db="EMBL/GenBank/DDBJ databases">
        <authorList>
            <consortium name="Pathogen Informatics"/>
        </authorList>
    </citation>
    <scope>NUCLEOTIDE SEQUENCE [LARGE SCALE GENOMIC DNA]</scope>
    <source>
        <strain evidence="1 2">NCTC9185</strain>
    </source>
</reference>